<dbReference type="EMBL" id="JAMXLR010000091">
    <property type="protein sequence ID" value="MCO6047246.1"/>
    <property type="molecule type" value="Genomic_DNA"/>
</dbReference>
<organism evidence="1 2">
    <name type="scientific">Aeoliella straminimaris</name>
    <dbReference type="NCBI Taxonomy" id="2954799"/>
    <lineage>
        <taxon>Bacteria</taxon>
        <taxon>Pseudomonadati</taxon>
        <taxon>Planctomycetota</taxon>
        <taxon>Planctomycetia</taxon>
        <taxon>Pirellulales</taxon>
        <taxon>Lacipirellulaceae</taxon>
        <taxon>Aeoliella</taxon>
    </lineage>
</organism>
<reference evidence="1" key="1">
    <citation type="submission" date="2022-06" db="EMBL/GenBank/DDBJ databases">
        <title>Aeoliella straminimaris, a novel planctomycete from sediments.</title>
        <authorList>
            <person name="Vitorino I.R."/>
            <person name="Lage O.M."/>
        </authorList>
    </citation>
    <scope>NUCLEOTIDE SEQUENCE</scope>
    <source>
        <strain evidence="1">ICT_H6.2</strain>
    </source>
</reference>
<dbReference type="RefSeq" id="WP_252855359.1">
    <property type="nucleotide sequence ID" value="NZ_JAMXLR010000091.1"/>
</dbReference>
<keyword evidence="2" id="KW-1185">Reference proteome</keyword>
<dbReference type="AlphaFoldDB" id="A0A9X2JIW5"/>
<dbReference type="InterPro" id="IPR002591">
    <property type="entry name" value="Phosphodiest/P_Trfase"/>
</dbReference>
<accession>A0A9X2JIW5</accession>
<proteinExistence type="predicted"/>
<dbReference type="Proteomes" id="UP001155241">
    <property type="component" value="Unassembled WGS sequence"/>
</dbReference>
<name>A0A9X2JIW5_9BACT</name>
<dbReference type="Gene3D" id="3.40.720.10">
    <property type="entry name" value="Alkaline Phosphatase, subunit A"/>
    <property type="match status" value="1"/>
</dbReference>
<dbReference type="PANTHER" id="PTHR10151:SF120">
    <property type="entry name" value="BIS(5'-ADENOSYL)-TRIPHOSPHATASE"/>
    <property type="match status" value="1"/>
</dbReference>
<dbReference type="InterPro" id="IPR017850">
    <property type="entry name" value="Alkaline_phosphatase_core_sf"/>
</dbReference>
<sequence length="449" mass="50192">MSDHVVLLSIPGLRAEDVARMPNLQKLTAGGDRAPLVAGFPAVTCAVQANMTTGLPPSEHGMVANGCYWRDAPPAGSEDKAGQVELWTMWNDVIQRPQLWDLLHEHDESITSAMWFALNNKGCGADYICTFAPIHNPDGSESLWCYTRPEMLYGDLRDAFDHFPLKHFWGPLAGIPSSSWIISSAIWTAGHHRPNFWYIYIPHLDYATQKNGPDSPEAAKALEELDNELGRLITEFTRIHEGNSLLWLVASEYVVSPVDHVTYPNRVLRELGMLELKDVDGTEQLDFAGSRAFALADHQLSHIFVNGQQHIGPIVDRFSREPGIAEVLTRDQLDRYELNHPRSGDVVLVSEPNSWQAYYWWLDDARAPDYARKMDIHRKPGYDPVELFFDPVTKGIPLDATLVRGLHGAPVRHESQQGVLLSSERGVFVEQPMADTDVAGIVLRQFGAG</sequence>
<dbReference type="PANTHER" id="PTHR10151">
    <property type="entry name" value="ECTONUCLEOTIDE PYROPHOSPHATASE/PHOSPHODIESTERASE"/>
    <property type="match status" value="1"/>
</dbReference>
<dbReference type="Pfam" id="PF01663">
    <property type="entry name" value="Phosphodiest"/>
    <property type="match status" value="1"/>
</dbReference>
<evidence type="ECO:0000313" key="2">
    <source>
        <dbReference type="Proteomes" id="UP001155241"/>
    </source>
</evidence>
<dbReference type="GO" id="GO:0016787">
    <property type="term" value="F:hydrolase activity"/>
    <property type="evidence" value="ECO:0007669"/>
    <property type="project" value="UniProtKB-ARBA"/>
</dbReference>
<evidence type="ECO:0000313" key="1">
    <source>
        <dbReference type="EMBL" id="MCO6047246.1"/>
    </source>
</evidence>
<gene>
    <name evidence="1" type="ORF">NG895_25380</name>
</gene>
<dbReference type="SUPFAM" id="SSF53649">
    <property type="entry name" value="Alkaline phosphatase-like"/>
    <property type="match status" value="1"/>
</dbReference>
<comment type="caution">
    <text evidence="1">The sequence shown here is derived from an EMBL/GenBank/DDBJ whole genome shotgun (WGS) entry which is preliminary data.</text>
</comment>
<protein>
    <submittedName>
        <fullName evidence="1">Alkaline phosphatase family protein</fullName>
    </submittedName>
</protein>